<evidence type="ECO:0000313" key="5">
    <source>
        <dbReference type="EMBL" id="MCB5161689.1"/>
    </source>
</evidence>
<dbReference type="InterPro" id="IPR052362">
    <property type="entry name" value="HTH-GbsR_regulator"/>
</dbReference>
<reference evidence="5" key="1">
    <citation type="submission" date="2021-10" db="EMBL/GenBank/DDBJ databases">
        <title>Marinomonas pontica sp. nov., isolated from the Black Sea.</title>
        <authorList>
            <person name="Zhao L.-H."/>
            <person name="Xue J.-H."/>
        </authorList>
    </citation>
    <scope>NUCLEOTIDE SEQUENCE</scope>
    <source>
        <strain evidence="5">E8</strain>
    </source>
</reference>
<dbReference type="EMBL" id="JAJATW010000008">
    <property type="protein sequence ID" value="MCB5161689.1"/>
    <property type="molecule type" value="Genomic_DNA"/>
</dbReference>
<keyword evidence="6" id="KW-1185">Reference proteome</keyword>
<dbReference type="InterPro" id="IPR036390">
    <property type="entry name" value="WH_DNA-bd_sf"/>
</dbReference>
<evidence type="ECO:0000256" key="1">
    <source>
        <dbReference type="ARBA" id="ARBA00023015"/>
    </source>
</evidence>
<evidence type="ECO:0000256" key="2">
    <source>
        <dbReference type="ARBA" id="ARBA00023125"/>
    </source>
</evidence>
<keyword evidence="1 4" id="KW-0805">Transcription regulation</keyword>
<dbReference type="GO" id="GO:0003677">
    <property type="term" value="F:DNA binding"/>
    <property type="evidence" value="ECO:0007669"/>
    <property type="project" value="UniProtKB-UniRule"/>
</dbReference>
<sequence length="156" mass="17740">MSNYEENTKEIVDSFIEQMGMITQSEGLPRIAGKIIGLLLIESGPFSFSDIAARLQISRGSVSTNTRLLENLSVIERVSKLGERGDFFQMSQDPYMKLLQGSMQRMSKASQTIKEARNALPDSWQASQKRLEALEQFYTEYLKSTQKLIKTLYSKE</sequence>
<organism evidence="5 6">
    <name type="scientific">Marinomonas algarum</name>
    <dbReference type="NCBI Taxonomy" id="2883105"/>
    <lineage>
        <taxon>Bacteria</taxon>
        <taxon>Pseudomonadati</taxon>
        <taxon>Pseudomonadota</taxon>
        <taxon>Gammaproteobacteria</taxon>
        <taxon>Oceanospirillales</taxon>
        <taxon>Oceanospirillaceae</taxon>
        <taxon>Marinomonas</taxon>
    </lineage>
</organism>
<protein>
    <recommendedName>
        <fullName evidence="4">HTH-type transcriptional regulator</fullName>
    </recommendedName>
</protein>
<keyword evidence="2 4" id="KW-0238">DNA-binding</keyword>
<comment type="caution">
    <text evidence="5">The sequence shown here is derived from an EMBL/GenBank/DDBJ whole genome shotgun (WGS) entry which is preliminary data.</text>
</comment>
<comment type="similarity">
    <text evidence="4">Belongs to the GbsR family.</text>
</comment>
<name>A0A9X1IMT1_9GAMM</name>
<dbReference type="SUPFAM" id="SSF46785">
    <property type="entry name" value="Winged helix' DNA-binding domain"/>
    <property type="match status" value="1"/>
</dbReference>
<dbReference type="RefSeq" id="WP_226754060.1">
    <property type="nucleotide sequence ID" value="NZ_JAJATW010000008.1"/>
</dbReference>
<evidence type="ECO:0000313" key="6">
    <source>
        <dbReference type="Proteomes" id="UP001139095"/>
    </source>
</evidence>
<evidence type="ECO:0000256" key="3">
    <source>
        <dbReference type="ARBA" id="ARBA00023163"/>
    </source>
</evidence>
<gene>
    <name evidence="5" type="ORF">LG368_07230</name>
</gene>
<dbReference type="PANTHER" id="PTHR38465:SF1">
    <property type="entry name" value="HTH-TYPE TRANSCRIPTIONAL REGULATOR MJ1563-RELATED"/>
    <property type="match status" value="1"/>
</dbReference>
<dbReference type="PIRSF" id="PIRSF006707">
    <property type="entry name" value="MJ1563"/>
    <property type="match status" value="1"/>
</dbReference>
<proteinExistence type="inferred from homology"/>
<dbReference type="PANTHER" id="PTHR38465">
    <property type="entry name" value="HTH-TYPE TRANSCRIPTIONAL REGULATOR MJ1563-RELATED"/>
    <property type="match status" value="1"/>
</dbReference>
<accession>A0A9X1IMT1</accession>
<dbReference type="Gene3D" id="1.10.10.10">
    <property type="entry name" value="Winged helix-like DNA-binding domain superfamily/Winged helix DNA-binding domain"/>
    <property type="match status" value="1"/>
</dbReference>
<evidence type="ECO:0000256" key="4">
    <source>
        <dbReference type="PIRNR" id="PIRNR006707"/>
    </source>
</evidence>
<dbReference type="Proteomes" id="UP001139095">
    <property type="component" value="Unassembled WGS sequence"/>
</dbReference>
<dbReference type="InterPro" id="IPR036388">
    <property type="entry name" value="WH-like_DNA-bd_sf"/>
</dbReference>
<dbReference type="InterPro" id="IPR026282">
    <property type="entry name" value="MJ1563"/>
</dbReference>
<dbReference type="AlphaFoldDB" id="A0A9X1IMT1"/>
<keyword evidence="3 4" id="KW-0804">Transcription</keyword>